<sequence length="435" mass="49487">MKDSSDPAFSDDDTSLPSDASLIQQDSASTQQDKPRRVAVKRVSSQSRRTGSNKDTSLSPQFKRSKVEDVQARVLSFQEALQFTVTLPAETQADEGKENRKKIDLNDSTLLDADEYLSMIRKTSGLSKDFDGTAETNNVEAIKDPFLPQSKECKLKPDDASFLVVPSLQPLESSKSSEDEDNIGSMLLNKLPQRSLFPLHKDDDLDERCDVSVFRGDQVECFCQDDDGTYTSADVNMDVIKNESIAEWKQFLAMFNRMVGMNCCFSAREKNKYLRERLSPGAQKVANIVDPGFKKYRIMLQAVNKYFQNLWMDNADNLCQLLMLPRTIGPLPAYRKLQKFLRHLETFNSEFLENIIHTEEVDGSLLHNVFVDLLSDDEMEFLRASEHFATKKGGKIHVLVQWAIERFSEDLAKEVINESEEGELLEDVDFRQTLD</sequence>
<feature type="region of interest" description="Disordered" evidence="1">
    <location>
        <begin position="1"/>
        <end position="65"/>
    </location>
</feature>
<organism evidence="2 3">
    <name type="scientific">Bursaphelenchus okinawaensis</name>
    <dbReference type="NCBI Taxonomy" id="465554"/>
    <lineage>
        <taxon>Eukaryota</taxon>
        <taxon>Metazoa</taxon>
        <taxon>Ecdysozoa</taxon>
        <taxon>Nematoda</taxon>
        <taxon>Chromadorea</taxon>
        <taxon>Rhabditida</taxon>
        <taxon>Tylenchina</taxon>
        <taxon>Tylenchomorpha</taxon>
        <taxon>Aphelenchoidea</taxon>
        <taxon>Aphelenchoididae</taxon>
        <taxon>Bursaphelenchus</taxon>
    </lineage>
</organism>
<evidence type="ECO:0000313" key="2">
    <source>
        <dbReference type="EMBL" id="CAD5222651.1"/>
    </source>
</evidence>
<dbReference type="Proteomes" id="UP000614601">
    <property type="component" value="Unassembled WGS sequence"/>
</dbReference>
<dbReference type="EMBL" id="CAJFCW020000005">
    <property type="protein sequence ID" value="CAG9116613.1"/>
    <property type="molecule type" value="Genomic_DNA"/>
</dbReference>
<keyword evidence="3" id="KW-1185">Reference proteome</keyword>
<reference evidence="2" key="1">
    <citation type="submission" date="2020-09" db="EMBL/GenBank/DDBJ databases">
        <authorList>
            <person name="Kikuchi T."/>
        </authorList>
    </citation>
    <scope>NUCLEOTIDE SEQUENCE</scope>
    <source>
        <strain evidence="2">SH1</strain>
    </source>
</reference>
<name>A0A811L651_9BILA</name>
<dbReference type="Proteomes" id="UP000783686">
    <property type="component" value="Unassembled WGS sequence"/>
</dbReference>
<accession>A0A811L651</accession>
<evidence type="ECO:0000256" key="1">
    <source>
        <dbReference type="SAM" id="MobiDB-lite"/>
    </source>
</evidence>
<protein>
    <submittedName>
        <fullName evidence="2">Uncharacterized protein</fullName>
    </submittedName>
</protein>
<comment type="caution">
    <text evidence="2">The sequence shown here is derived from an EMBL/GenBank/DDBJ whole genome shotgun (WGS) entry which is preliminary data.</text>
</comment>
<evidence type="ECO:0000313" key="3">
    <source>
        <dbReference type="Proteomes" id="UP000614601"/>
    </source>
</evidence>
<dbReference type="AlphaFoldDB" id="A0A811L651"/>
<dbReference type="EMBL" id="CAJFDH010000005">
    <property type="protein sequence ID" value="CAD5222651.1"/>
    <property type="molecule type" value="Genomic_DNA"/>
</dbReference>
<feature type="compositionally biased region" description="Polar residues" evidence="1">
    <location>
        <begin position="15"/>
        <end position="32"/>
    </location>
</feature>
<feature type="compositionally biased region" description="Polar residues" evidence="1">
    <location>
        <begin position="43"/>
        <end position="62"/>
    </location>
</feature>
<proteinExistence type="predicted"/>
<gene>
    <name evidence="2" type="ORF">BOKJ2_LOCUS9750</name>
</gene>